<protein>
    <submittedName>
        <fullName evidence="4">WLM-domain-containing protein</fullName>
    </submittedName>
</protein>
<dbReference type="PANTHER" id="PTHR46622">
    <property type="entry name" value="DNA-DEPENDENT METALLOPROTEASE WSS1"/>
    <property type="match status" value="1"/>
</dbReference>
<evidence type="ECO:0000313" key="12">
    <source>
        <dbReference type="Proteomes" id="UP000309601"/>
    </source>
</evidence>
<dbReference type="PANTHER" id="PTHR46622:SF1">
    <property type="entry name" value="DNA-DEPENDENT METALLOPROTEASE WSS1"/>
    <property type="match status" value="1"/>
</dbReference>
<dbReference type="EMBL" id="SPRH01000007">
    <property type="protein sequence ID" value="TIC03302.1"/>
    <property type="molecule type" value="Genomic_DNA"/>
</dbReference>
<reference evidence="9 10" key="1">
    <citation type="submission" date="2019-03" db="EMBL/GenBank/DDBJ databases">
        <title>Sequencing 25 genomes of Wallemia mellicola.</title>
        <authorList>
            <person name="Gostincar C."/>
        </authorList>
    </citation>
    <scope>NUCLEOTIDE SEQUENCE [LARGE SCALE GENOMIC DNA]</scope>
    <source>
        <strain evidence="4 11">EXF-1262</strain>
        <strain evidence="7 12">EXF-1274</strain>
        <strain evidence="8 9">EXF-1277</strain>
        <strain evidence="3 13">EXF-6152</strain>
        <strain evidence="6 14">EXF-757</strain>
        <strain evidence="5 10">EXF-8738</strain>
    </source>
</reference>
<dbReference type="GO" id="GO:0005634">
    <property type="term" value="C:nucleus"/>
    <property type="evidence" value="ECO:0007669"/>
    <property type="project" value="TreeGrafter"/>
</dbReference>
<evidence type="ECO:0000256" key="1">
    <source>
        <dbReference type="SAM" id="MobiDB-lite"/>
    </source>
</evidence>
<evidence type="ECO:0000313" key="13">
    <source>
        <dbReference type="Proteomes" id="UP000310685"/>
    </source>
</evidence>
<dbReference type="GO" id="GO:0008237">
    <property type="term" value="F:metallopeptidase activity"/>
    <property type="evidence" value="ECO:0007669"/>
    <property type="project" value="TreeGrafter"/>
</dbReference>
<evidence type="ECO:0000313" key="8">
    <source>
        <dbReference type="EMBL" id="TIC71973.1"/>
    </source>
</evidence>
<dbReference type="OrthoDB" id="447842at2759"/>
<evidence type="ECO:0000313" key="11">
    <source>
        <dbReference type="Proteomes" id="UP000307169"/>
    </source>
</evidence>
<dbReference type="InterPro" id="IPR053000">
    <property type="entry name" value="WSS1-like_metalloprotease"/>
</dbReference>
<feature type="compositionally biased region" description="Acidic residues" evidence="1">
    <location>
        <begin position="233"/>
        <end position="250"/>
    </location>
</feature>
<accession>A0A4T0NBQ2</accession>
<dbReference type="EMBL" id="SPRO01000008">
    <property type="protein sequence ID" value="TIC32487.1"/>
    <property type="molecule type" value="Genomic_DNA"/>
</dbReference>
<dbReference type="InterPro" id="IPR013536">
    <property type="entry name" value="WLM_dom"/>
</dbReference>
<evidence type="ECO:0000313" key="4">
    <source>
        <dbReference type="EMBL" id="TIC03302.1"/>
    </source>
</evidence>
<proteinExistence type="predicted"/>
<evidence type="ECO:0000259" key="2">
    <source>
        <dbReference type="PROSITE" id="PS51397"/>
    </source>
</evidence>
<evidence type="ECO:0000313" key="7">
    <source>
        <dbReference type="EMBL" id="TIC70525.1"/>
    </source>
</evidence>
<dbReference type="EMBL" id="SPRX01000002">
    <property type="protein sequence ID" value="TIC69730.1"/>
    <property type="molecule type" value="Genomic_DNA"/>
</dbReference>
<dbReference type="Pfam" id="PF08325">
    <property type="entry name" value="WLM"/>
    <property type="match status" value="1"/>
</dbReference>
<dbReference type="AlphaFoldDB" id="A0A4T0NBQ2"/>
<gene>
    <name evidence="6" type="ORF">E3Q01_00207</name>
    <name evidence="7" type="ORF">E3Q02_00575</name>
    <name evidence="8" type="ORF">E3Q03_00106</name>
    <name evidence="5" type="ORF">E3Q10_01136</name>
    <name evidence="4" type="ORF">E3Q17_01010</name>
    <name evidence="3" type="ORF">E3Q22_00189</name>
</gene>
<feature type="region of interest" description="Disordered" evidence="1">
    <location>
        <begin position="228"/>
        <end position="250"/>
    </location>
</feature>
<dbReference type="Proteomes" id="UP000305362">
    <property type="component" value="Unassembled WGS sequence"/>
</dbReference>
<feature type="domain" description="WLM" evidence="2">
    <location>
        <begin position="7"/>
        <end position="225"/>
    </location>
</feature>
<evidence type="ECO:0000313" key="14">
    <source>
        <dbReference type="Proteomes" id="UP000310708"/>
    </source>
</evidence>
<evidence type="ECO:0000313" key="10">
    <source>
        <dbReference type="Proteomes" id="UP000305647"/>
    </source>
</evidence>
<feature type="region of interest" description="Disordered" evidence="1">
    <location>
        <begin position="278"/>
        <end position="310"/>
    </location>
</feature>
<dbReference type="Proteomes" id="UP000307169">
    <property type="component" value="Unassembled WGS sequence"/>
</dbReference>
<organism evidence="4 11">
    <name type="scientific">Wallemia mellicola</name>
    <dbReference type="NCBI Taxonomy" id="1708541"/>
    <lineage>
        <taxon>Eukaryota</taxon>
        <taxon>Fungi</taxon>
        <taxon>Dikarya</taxon>
        <taxon>Basidiomycota</taxon>
        <taxon>Wallemiomycotina</taxon>
        <taxon>Wallemiomycetes</taxon>
        <taxon>Wallemiales</taxon>
        <taxon>Wallemiaceae</taxon>
        <taxon>Wallemia</taxon>
    </lineage>
</organism>
<comment type="caution">
    <text evidence="4">The sequence shown here is derived from an EMBL/GenBank/DDBJ whole genome shotgun (WGS) entry which is preliminary data.</text>
</comment>
<dbReference type="Proteomes" id="UP000310708">
    <property type="component" value="Unassembled WGS sequence"/>
</dbReference>
<dbReference type="PROSITE" id="PS51397">
    <property type="entry name" value="WLM"/>
    <property type="match status" value="1"/>
</dbReference>
<dbReference type="EMBL" id="SPRW01000003">
    <property type="protein sequence ID" value="TIC70525.1"/>
    <property type="molecule type" value="Genomic_DNA"/>
</dbReference>
<dbReference type="Proteomes" id="UP000310685">
    <property type="component" value="Unassembled WGS sequence"/>
</dbReference>
<name>A0A4T0NBQ2_9BASI</name>
<sequence length="310" mass="34840">MVLRINEKEANPNPHINFTTALPSAKQSEARELLRSLAAQVRPVMKSEGLKVNSFEEYEFNQVFAGRNWNAGDIVELVLRRPNGQFYPFPFLLNVLCHELAYNEELRIKVTSLREKGYFGDGYWSSGTRLADNATVQGETALVAGDFMEYICGGAQSRPKSSIWRHKKRKKPLTRKGMIIGAGNRVDGASLQLDKSQDLNSTYKKRASSKNARQIRLEATEMRLSALTKAKQEEEEGSGSTTEDEPDYIESDVDRRHLMGDIKVEDTGSAWDAFLCQDIKPSDHKRSDPKSKAGPSKARNKGNKEVIEID</sequence>
<evidence type="ECO:0000313" key="6">
    <source>
        <dbReference type="EMBL" id="TIC69730.1"/>
    </source>
</evidence>
<dbReference type="EMBL" id="SPRV01000001">
    <property type="protein sequence ID" value="TIC71973.1"/>
    <property type="molecule type" value="Genomic_DNA"/>
</dbReference>
<dbReference type="Proteomes" id="UP000309601">
    <property type="component" value="Unassembled WGS sequence"/>
</dbReference>
<evidence type="ECO:0000313" key="3">
    <source>
        <dbReference type="EMBL" id="TIB82472.1"/>
    </source>
</evidence>
<dbReference type="Proteomes" id="UP000305647">
    <property type="component" value="Unassembled WGS sequence"/>
</dbReference>
<dbReference type="EMBL" id="SPRC01000002">
    <property type="protein sequence ID" value="TIB82472.1"/>
    <property type="molecule type" value="Genomic_DNA"/>
</dbReference>
<dbReference type="GO" id="GO:0006281">
    <property type="term" value="P:DNA repair"/>
    <property type="evidence" value="ECO:0007669"/>
    <property type="project" value="TreeGrafter"/>
</dbReference>
<evidence type="ECO:0000313" key="9">
    <source>
        <dbReference type="Proteomes" id="UP000305362"/>
    </source>
</evidence>
<evidence type="ECO:0000313" key="5">
    <source>
        <dbReference type="EMBL" id="TIC32487.1"/>
    </source>
</evidence>
<feature type="compositionally biased region" description="Basic and acidic residues" evidence="1">
    <location>
        <begin position="280"/>
        <end position="291"/>
    </location>
</feature>